<feature type="region of interest" description="Disordered" evidence="7">
    <location>
        <begin position="451"/>
        <end position="473"/>
    </location>
</feature>
<dbReference type="InterPro" id="IPR015500">
    <property type="entry name" value="Peptidase_S8_subtilisin-rel"/>
</dbReference>
<gene>
    <name evidence="11" type="ORF">LSALG_LOCUS25601</name>
</gene>
<dbReference type="Pfam" id="PF05922">
    <property type="entry name" value="Inhibitor_I9"/>
    <property type="match status" value="1"/>
</dbReference>
<evidence type="ECO:0000256" key="8">
    <source>
        <dbReference type="SAM" id="SignalP"/>
    </source>
</evidence>
<dbReference type="Gene3D" id="3.40.50.200">
    <property type="entry name" value="Peptidase S8/S53 domain"/>
    <property type="match status" value="1"/>
</dbReference>
<dbReference type="InterPro" id="IPR045051">
    <property type="entry name" value="SBT"/>
</dbReference>
<feature type="domain" description="Inhibitor I9" evidence="10">
    <location>
        <begin position="29"/>
        <end position="118"/>
    </location>
</feature>
<dbReference type="Gene3D" id="3.30.70.80">
    <property type="entry name" value="Peptidase S8 propeptide/proteinase inhibitor I9"/>
    <property type="match status" value="1"/>
</dbReference>
<keyword evidence="5" id="KW-0720">Serine protease</keyword>
<protein>
    <submittedName>
        <fullName evidence="11">Uncharacterized protein</fullName>
    </submittedName>
</protein>
<dbReference type="CDD" id="cd04852">
    <property type="entry name" value="Peptidases_S8_3"/>
    <property type="match status" value="1"/>
</dbReference>
<dbReference type="CDD" id="cd02120">
    <property type="entry name" value="PA_subtilisin_like"/>
    <property type="match status" value="1"/>
</dbReference>
<dbReference type="Gene3D" id="3.50.30.30">
    <property type="match status" value="2"/>
</dbReference>
<dbReference type="PROSITE" id="PS51892">
    <property type="entry name" value="SUBTILASE"/>
    <property type="match status" value="1"/>
</dbReference>
<comment type="caution">
    <text evidence="6">Lacks conserved residue(s) required for the propagation of feature annotation.</text>
</comment>
<dbReference type="GO" id="GO:0006508">
    <property type="term" value="P:proteolysis"/>
    <property type="evidence" value="ECO:0007669"/>
    <property type="project" value="UniProtKB-KW"/>
</dbReference>
<dbReference type="GO" id="GO:0004252">
    <property type="term" value="F:serine-type endopeptidase activity"/>
    <property type="evidence" value="ECO:0007669"/>
    <property type="project" value="InterPro"/>
</dbReference>
<sequence>MLPTIMSFILLTIFTAFPTCKAYQFKTKTYIVQLTSPQGQQLSLDHRPHDLEQRYNLFLSKIGNYNTTSKSWKPIRIIHAYHHAVTGFAAQMSTQQANAIQNMRGVVSVSPERHFRLHTTHSTQFLGLTHNSGLWKDSNHGKGIIIGVLDTGTTPQHPSFHDFGVPTPPERWKGRCEVGVKQYCNNKLIGMRNFVSSTSSPLDSLGHGTHTSSTAAGNFVDNANIFGNFNGTAAGMAPLAHLAMYKVCNREYCSESDSIAGMDAAIGDGVDVLSISFGGSSVPFYRDSMAISAFKAIQKGIFVSCSAGNSGPFKGTLSNTAPWVLTVGASTIDRRIRTTVYLGNKKLLHGESLYQPKSFHQKLMPLVYPGGNVDKGRVVKDAGGAAMVLRNGNACPETTVPEAHVLPASNVGYTEGLEIIKYLNSTSSPVATILQHGTILGVKSAPEVACFSSRGPQSRKPWNPETRHHRTRS</sequence>
<evidence type="ECO:0000256" key="7">
    <source>
        <dbReference type="SAM" id="MobiDB-lite"/>
    </source>
</evidence>
<dbReference type="Pfam" id="PF00082">
    <property type="entry name" value="Peptidase_S8"/>
    <property type="match status" value="1"/>
</dbReference>
<keyword evidence="3 8" id="KW-0732">Signal</keyword>
<evidence type="ECO:0000259" key="10">
    <source>
        <dbReference type="Pfam" id="PF05922"/>
    </source>
</evidence>
<keyword evidence="2" id="KW-0645">Protease</keyword>
<evidence type="ECO:0000313" key="11">
    <source>
        <dbReference type="EMBL" id="CAI9286168.1"/>
    </source>
</evidence>
<accession>A0AA36E8A3</accession>
<evidence type="ECO:0000256" key="1">
    <source>
        <dbReference type="ARBA" id="ARBA00011073"/>
    </source>
</evidence>
<dbReference type="InterPro" id="IPR036852">
    <property type="entry name" value="Peptidase_S8/S53_dom_sf"/>
</dbReference>
<comment type="similarity">
    <text evidence="1 6">Belongs to the peptidase S8 family.</text>
</comment>
<dbReference type="EMBL" id="OX465081">
    <property type="protein sequence ID" value="CAI9286168.1"/>
    <property type="molecule type" value="Genomic_DNA"/>
</dbReference>
<evidence type="ECO:0000313" key="12">
    <source>
        <dbReference type="Proteomes" id="UP001177003"/>
    </source>
</evidence>
<dbReference type="Proteomes" id="UP001177003">
    <property type="component" value="Chromosome 5"/>
</dbReference>
<dbReference type="PRINTS" id="PR00723">
    <property type="entry name" value="SUBTILISIN"/>
</dbReference>
<dbReference type="PANTHER" id="PTHR10795">
    <property type="entry name" value="PROPROTEIN CONVERTASE SUBTILISIN/KEXIN"/>
    <property type="match status" value="1"/>
</dbReference>
<evidence type="ECO:0000256" key="5">
    <source>
        <dbReference type="ARBA" id="ARBA00022825"/>
    </source>
</evidence>
<name>A0AA36E8A3_LACSI</name>
<feature type="domain" description="Peptidase S8/S53" evidence="9">
    <location>
        <begin position="141"/>
        <end position="464"/>
    </location>
</feature>
<proteinExistence type="inferred from homology"/>
<evidence type="ECO:0000256" key="3">
    <source>
        <dbReference type="ARBA" id="ARBA00022729"/>
    </source>
</evidence>
<dbReference type="AlphaFoldDB" id="A0AA36E8A3"/>
<reference evidence="11" key="1">
    <citation type="submission" date="2023-04" db="EMBL/GenBank/DDBJ databases">
        <authorList>
            <person name="Vijverberg K."/>
            <person name="Xiong W."/>
            <person name="Schranz E."/>
        </authorList>
    </citation>
    <scope>NUCLEOTIDE SEQUENCE</scope>
</reference>
<dbReference type="InterPro" id="IPR037045">
    <property type="entry name" value="S8pro/Inhibitor_I9_sf"/>
</dbReference>
<feature type="signal peptide" evidence="8">
    <location>
        <begin position="1"/>
        <end position="22"/>
    </location>
</feature>
<dbReference type="InterPro" id="IPR034197">
    <property type="entry name" value="Peptidases_S8_3"/>
</dbReference>
<evidence type="ECO:0000256" key="2">
    <source>
        <dbReference type="ARBA" id="ARBA00022670"/>
    </source>
</evidence>
<feature type="chain" id="PRO_5041230835" evidence="8">
    <location>
        <begin position="23"/>
        <end position="473"/>
    </location>
</feature>
<dbReference type="InterPro" id="IPR000209">
    <property type="entry name" value="Peptidase_S8/S53_dom"/>
</dbReference>
<evidence type="ECO:0000256" key="4">
    <source>
        <dbReference type="ARBA" id="ARBA00022801"/>
    </source>
</evidence>
<evidence type="ECO:0000256" key="6">
    <source>
        <dbReference type="PROSITE-ProRule" id="PRU01240"/>
    </source>
</evidence>
<keyword evidence="4" id="KW-0378">Hydrolase</keyword>
<keyword evidence="12" id="KW-1185">Reference proteome</keyword>
<dbReference type="SUPFAM" id="SSF52743">
    <property type="entry name" value="Subtilisin-like"/>
    <property type="match status" value="1"/>
</dbReference>
<evidence type="ECO:0000259" key="9">
    <source>
        <dbReference type="Pfam" id="PF00082"/>
    </source>
</evidence>
<dbReference type="InterPro" id="IPR010259">
    <property type="entry name" value="S8pro/Inhibitor_I9"/>
</dbReference>
<organism evidence="11 12">
    <name type="scientific">Lactuca saligna</name>
    <name type="common">Willowleaf lettuce</name>
    <dbReference type="NCBI Taxonomy" id="75948"/>
    <lineage>
        <taxon>Eukaryota</taxon>
        <taxon>Viridiplantae</taxon>
        <taxon>Streptophyta</taxon>
        <taxon>Embryophyta</taxon>
        <taxon>Tracheophyta</taxon>
        <taxon>Spermatophyta</taxon>
        <taxon>Magnoliopsida</taxon>
        <taxon>eudicotyledons</taxon>
        <taxon>Gunneridae</taxon>
        <taxon>Pentapetalae</taxon>
        <taxon>asterids</taxon>
        <taxon>campanulids</taxon>
        <taxon>Asterales</taxon>
        <taxon>Asteraceae</taxon>
        <taxon>Cichorioideae</taxon>
        <taxon>Cichorieae</taxon>
        <taxon>Lactucinae</taxon>
        <taxon>Lactuca</taxon>
    </lineage>
</organism>